<dbReference type="InParanoid" id="A0A2P5C1W0"/>
<reference evidence="2" key="1">
    <citation type="submission" date="2016-06" db="EMBL/GenBank/DDBJ databases">
        <title>Parallel loss of symbiosis genes in relatives of nitrogen-fixing non-legume Parasponia.</title>
        <authorList>
            <person name="Van Velzen R."/>
            <person name="Holmer R."/>
            <person name="Bu F."/>
            <person name="Rutten L."/>
            <person name="Van Zeijl A."/>
            <person name="Liu W."/>
            <person name="Santuari L."/>
            <person name="Cao Q."/>
            <person name="Sharma T."/>
            <person name="Shen D."/>
            <person name="Roswanjaya Y."/>
            <person name="Wardhani T."/>
            <person name="Kalhor M.S."/>
            <person name="Jansen J."/>
            <person name="Van den Hoogen J."/>
            <person name="Gungor B."/>
            <person name="Hartog M."/>
            <person name="Hontelez J."/>
            <person name="Verver J."/>
            <person name="Yang W.-C."/>
            <person name="Schijlen E."/>
            <person name="Repin R."/>
            <person name="Schilthuizen M."/>
            <person name="Schranz E."/>
            <person name="Heidstra R."/>
            <person name="Miyata K."/>
            <person name="Fedorova E."/>
            <person name="Kohlen W."/>
            <person name="Bisseling T."/>
            <person name="Smit S."/>
            <person name="Geurts R."/>
        </authorList>
    </citation>
    <scope>NUCLEOTIDE SEQUENCE [LARGE SCALE GENOMIC DNA]</scope>
    <source>
        <strain evidence="2">cv. RG33-2</strain>
    </source>
</reference>
<accession>A0A2P5C1W0</accession>
<protein>
    <submittedName>
        <fullName evidence="1">Uncharacterized protein</fullName>
    </submittedName>
</protein>
<organism evidence="1 2">
    <name type="scientific">Trema orientale</name>
    <name type="common">Charcoal tree</name>
    <name type="synonym">Celtis orientalis</name>
    <dbReference type="NCBI Taxonomy" id="63057"/>
    <lineage>
        <taxon>Eukaryota</taxon>
        <taxon>Viridiplantae</taxon>
        <taxon>Streptophyta</taxon>
        <taxon>Embryophyta</taxon>
        <taxon>Tracheophyta</taxon>
        <taxon>Spermatophyta</taxon>
        <taxon>Magnoliopsida</taxon>
        <taxon>eudicotyledons</taxon>
        <taxon>Gunneridae</taxon>
        <taxon>Pentapetalae</taxon>
        <taxon>rosids</taxon>
        <taxon>fabids</taxon>
        <taxon>Rosales</taxon>
        <taxon>Cannabaceae</taxon>
        <taxon>Trema</taxon>
    </lineage>
</organism>
<evidence type="ECO:0000313" key="2">
    <source>
        <dbReference type="Proteomes" id="UP000237000"/>
    </source>
</evidence>
<keyword evidence="2" id="KW-1185">Reference proteome</keyword>
<comment type="caution">
    <text evidence="1">The sequence shown here is derived from an EMBL/GenBank/DDBJ whole genome shotgun (WGS) entry which is preliminary data.</text>
</comment>
<sequence length="75" mass="7970">MSIQTKPESAISTNQLVDRVLSEKDETVVALLGYLLEATVMVGLLQVPALKDCSAMAYHQASGSQLLCNSSEKSG</sequence>
<dbReference type="AlphaFoldDB" id="A0A2P5C1W0"/>
<gene>
    <name evidence="1" type="ORF">TorRG33x02_301040</name>
</gene>
<dbReference type="EMBL" id="JXTC01000425">
    <property type="protein sequence ID" value="PON54985.1"/>
    <property type="molecule type" value="Genomic_DNA"/>
</dbReference>
<name>A0A2P5C1W0_TREOI</name>
<dbReference type="Proteomes" id="UP000237000">
    <property type="component" value="Unassembled WGS sequence"/>
</dbReference>
<proteinExistence type="predicted"/>
<dbReference type="OrthoDB" id="10314395at2759"/>
<evidence type="ECO:0000313" key="1">
    <source>
        <dbReference type="EMBL" id="PON54985.1"/>
    </source>
</evidence>